<evidence type="ECO:0000256" key="1">
    <source>
        <dbReference type="ARBA" id="ARBA00012417"/>
    </source>
</evidence>
<comment type="similarity">
    <text evidence="6">Belongs to the DNA polymerase HolA subunit family.</text>
</comment>
<keyword evidence="2 9" id="KW-0808">Transferase</keyword>
<dbReference type="NCBIfam" id="TIGR01128">
    <property type="entry name" value="holA"/>
    <property type="match status" value="1"/>
</dbReference>
<comment type="catalytic activity">
    <reaction evidence="7">
        <text>DNA(n) + a 2'-deoxyribonucleoside 5'-triphosphate = DNA(n+1) + diphosphate</text>
        <dbReference type="Rhea" id="RHEA:22508"/>
        <dbReference type="Rhea" id="RHEA-COMP:17339"/>
        <dbReference type="Rhea" id="RHEA-COMP:17340"/>
        <dbReference type="ChEBI" id="CHEBI:33019"/>
        <dbReference type="ChEBI" id="CHEBI:61560"/>
        <dbReference type="ChEBI" id="CHEBI:173112"/>
        <dbReference type="EC" id="2.7.7.7"/>
    </reaction>
</comment>
<evidence type="ECO:0000256" key="3">
    <source>
        <dbReference type="ARBA" id="ARBA00022695"/>
    </source>
</evidence>
<dbReference type="Gene3D" id="1.10.8.60">
    <property type="match status" value="1"/>
</dbReference>
<dbReference type="Pfam" id="PF21694">
    <property type="entry name" value="DNA_pol3_delta_C"/>
    <property type="match status" value="1"/>
</dbReference>
<gene>
    <name evidence="9" type="primary">holA</name>
    <name evidence="9" type="ORF">GWK41_06655</name>
</gene>
<sequence>MAEKSIVQLIKSFDLYQLKPVVFIYGSEELLKKQLIDRLKKISEVHIFWGDETTYSQLREVFFSSSLFSEGNVAVLIEFEHFVGKLSKEELTDFSSFLKNIKLPDRVFFISRKEKLPSKEPYKTIKSIADIVVSNRLTPKAFLISVKKKIESAGKKIDDETLRYLVSMLGNDLWTAKQEVEKLLLYVGEREEITLKDVTQVITPKVLQSVFVFLDKFFQKSPDVVKIYRELTDTTHHPFEIQSLLLNHINKLLLFKTMMQKGKTEEAAFSQIGVNHPAMKGTIKKHSSYVKQEELIDMIKKLYNVEKMQKIDFLDIKESFEQFLIKQVTSG</sequence>
<keyword evidence="10" id="KW-1185">Reference proteome</keyword>
<keyword evidence="5" id="KW-0239">DNA-directed DNA polymerase</keyword>
<evidence type="ECO:0000256" key="2">
    <source>
        <dbReference type="ARBA" id="ARBA00022679"/>
    </source>
</evidence>
<dbReference type="RefSeq" id="WP_200674159.1">
    <property type="nucleotide sequence ID" value="NZ_JAACYA010000002.1"/>
</dbReference>
<dbReference type="Proteomes" id="UP000772812">
    <property type="component" value="Unassembled WGS sequence"/>
</dbReference>
<dbReference type="PANTHER" id="PTHR34388">
    <property type="entry name" value="DNA POLYMERASE III SUBUNIT DELTA"/>
    <property type="match status" value="1"/>
</dbReference>
<evidence type="ECO:0000256" key="6">
    <source>
        <dbReference type="ARBA" id="ARBA00034754"/>
    </source>
</evidence>
<dbReference type="InterPro" id="IPR027417">
    <property type="entry name" value="P-loop_NTPase"/>
</dbReference>
<organism evidence="9 10">
    <name type="scientific">Persephonella atlantica</name>
    <dbReference type="NCBI Taxonomy" id="2699429"/>
    <lineage>
        <taxon>Bacteria</taxon>
        <taxon>Pseudomonadati</taxon>
        <taxon>Aquificota</taxon>
        <taxon>Aquificia</taxon>
        <taxon>Aquificales</taxon>
        <taxon>Hydrogenothermaceae</taxon>
        <taxon>Persephonella</taxon>
    </lineage>
</organism>
<dbReference type="EMBL" id="JAACYA010000002">
    <property type="protein sequence ID" value="MBK3332745.1"/>
    <property type="molecule type" value="Genomic_DNA"/>
</dbReference>
<reference evidence="9 10" key="1">
    <citation type="journal article" date="2021" name="Syst. Appl. Microbiol.">
        <title>Persephonella atlantica sp. nov.: How to adapt to physico-chemical gradients in high temperature hydrothermal habitats.</title>
        <authorList>
            <person name="Francois D.X."/>
            <person name="Godfroy A."/>
            <person name="Mathien C."/>
            <person name="Aube J."/>
            <person name="Cathalot C."/>
            <person name="Lesongeur F."/>
            <person name="L'Haridon S."/>
            <person name="Philippon X."/>
            <person name="Roussel E.G."/>
        </authorList>
    </citation>
    <scope>NUCLEOTIDE SEQUENCE [LARGE SCALE GENOMIC DNA]</scope>
    <source>
        <strain evidence="9 10">MO1340</strain>
    </source>
</reference>
<dbReference type="Gene3D" id="3.40.50.300">
    <property type="entry name" value="P-loop containing nucleotide triphosphate hydrolases"/>
    <property type="match status" value="1"/>
</dbReference>
<evidence type="ECO:0000256" key="4">
    <source>
        <dbReference type="ARBA" id="ARBA00022705"/>
    </source>
</evidence>
<accession>A0ABS1GIS4</accession>
<dbReference type="PANTHER" id="PTHR34388:SF1">
    <property type="entry name" value="DNA POLYMERASE III SUBUNIT DELTA"/>
    <property type="match status" value="1"/>
</dbReference>
<dbReference type="InterPro" id="IPR005790">
    <property type="entry name" value="DNA_polIII_delta"/>
</dbReference>
<comment type="caution">
    <text evidence="9">The sequence shown here is derived from an EMBL/GenBank/DDBJ whole genome shotgun (WGS) entry which is preliminary data.</text>
</comment>
<keyword evidence="3 9" id="KW-0548">Nucleotidyltransferase</keyword>
<evidence type="ECO:0000256" key="5">
    <source>
        <dbReference type="ARBA" id="ARBA00022932"/>
    </source>
</evidence>
<evidence type="ECO:0000313" key="9">
    <source>
        <dbReference type="EMBL" id="MBK3332745.1"/>
    </source>
</evidence>
<dbReference type="Gene3D" id="1.20.272.10">
    <property type="match status" value="1"/>
</dbReference>
<evidence type="ECO:0000256" key="7">
    <source>
        <dbReference type="ARBA" id="ARBA00049244"/>
    </source>
</evidence>
<evidence type="ECO:0000313" key="10">
    <source>
        <dbReference type="Proteomes" id="UP000772812"/>
    </source>
</evidence>
<dbReference type="SUPFAM" id="SSF52540">
    <property type="entry name" value="P-loop containing nucleoside triphosphate hydrolases"/>
    <property type="match status" value="1"/>
</dbReference>
<evidence type="ECO:0000259" key="8">
    <source>
        <dbReference type="Pfam" id="PF21694"/>
    </source>
</evidence>
<dbReference type="GO" id="GO:0003887">
    <property type="term" value="F:DNA-directed DNA polymerase activity"/>
    <property type="evidence" value="ECO:0007669"/>
    <property type="project" value="UniProtKB-EC"/>
</dbReference>
<keyword evidence="4" id="KW-0235">DNA replication</keyword>
<dbReference type="SUPFAM" id="SSF48019">
    <property type="entry name" value="post-AAA+ oligomerization domain-like"/>
    <property type="match status" value="1"/>
</dbReference>
<dbReference type="EC" id="2.7.7.7" evidence="1"/>
<dbReference type="InterPro" id="IPR048466">
    <property type="entry name" value="DNA_pol3_delta-like_C"/>
</dbReference>
<feature type="domain" description="DNA polymerase III delta subunit-like C-terminal" evidence="8">
    <location>
        <begin position="208"/>
        <end position="326"/>
    </location>
</feature>
<name>A0ABS1GIS4_9AQUI</name>
<protein>
    <recommendedName>
        <fullName evidence="1">DNA-directed DNA polymerase</fullName>
        <ecNumber evidence="1">2.7.7.7</ecNumber>
    </recommendedName>
</protein>
<dbReference type="InterPro" id="IPR008921">
    <property type="entry name" value="DNA_pol3_clamp-load_cplx_C"/>
</dbReference>
<proteinExistence type="inferred from homology"/>